<dbReference type="PANTHER" id="PTHR48421">
    <property type="entry name" value="MYCBP-ASSOCIATED PROTEIN"/>
    <property type="match status" value="1"/>
</dbReference>
<gene>
    <name evidence="2" type="primary">mycbpap</name>
</gene>
<reference evidence="2" key="3">
    <citation type="submission" date="2025-09" db="UniProtKB">
        <authorList>
            <consortium name="Ensembl"/>
        </authorList>
    </citation>
    <scope>IDENTIFICATION</scope>
</reference>
<feature type="region of interest" description="Disordered" evidence="1">
    <location>
        <begin position="678"/>
        <end position="757"/>
    </location>
</feature>
<name>A0A671TD90_SPAAU</name>
<dbReference type="OrthoDB" id="10263316at2759"/>
<dbReference type="AlphaFoldDB" id="A0A671TD90"/>
<feature type="compositionally biased region" description="Basic residues" evidence="1">
    <location>
        <begin position="58"/>
        <end position="68"/>
    </location>
</feature>
<feature type="compositionally biased region" description="Basic and acidic residues" evidence="1">
    <location>
        <begin position="731"/>
        <end position="748"/>
    </location>
</feature>
<feature type="compositionally biased region" description="Basic and acidic residues" evidence="1">
    <location>
        <begin position="1"/>
        <end position="23"/>
    </location>
</feature>
<evidence type="ECO:0000313" key="2">
    <source>
        <dbReference type="Ensembl" id="ENSSAUP00010000223.1"/>
    </source>
</evidence>
<feature type="compositionally biased region" description="Basic and acidic residues" evidence="1">
    <location>
        <begin position="687"/>
        <end position="724"/>
    </location>
</feature>
<feature type="region of interest" description="Disordered" evidence="1">
    <location>
        <begin position="141"/>
        <end position="164"/>
    </location>
</feature>
<protein>
    <submittedName>
        <fullName evidence="2">Mycbp associated protein</fullName>
    </submittedName>
</protein>
<dbReference type="GeneID" id="115581448"/>
<feature type="region of interest" description="Disordered" evidence="1">
    <location>
        <begin position="1"/>
        <end position="91"/>
    </location>
</feature>
<proteinExistence type="predicted"/>
<dbReference type="RefSeq" id="XP_030272427.1">
    <property type="nucleotide sequence ID" value="XM_030416567.1"/>
</dbReference>
<dbReference type="InterPro" id="IPR013783">
    <property type="entry name" value="Ig-like_fold"/>
</dbReference>
<dbReference type="Proteomes" id="UP000472265">
    <property type="component" value="Chromosome 1"/>
</dbReference>
<dbReference type="Pfam" id="PF14646">
    <property type="entry name" value="MYCBPAP"/>
    <property type="match status" value="1"/>
</dbReference>
<reference evidence="2" key="1">
    <citation type="submission" date="2021-04" db="EMBL/GenBank/DDBJ databases">
        <authorList>
            <consortium name="Wellcome Sanger Institute Data Sharing"/>
        </authorList>
    </citation>
    <scope>NUCLEOTIDE SEQUENCE [LARGE SCALE GENOMIC DNA]</scope>
</reference>
<dbReference type="Ensembl" id="ENSSAUT00010000235.1">
    <property type="protein sequence ID" value="ENSSAUP00010000223.1"/>
    <property type="gene ID" value="ENSSAUG00010000109.1"/>
</dbReference>
<dbReference type="CTD" id="84073"/>
<dbReference type="InterPro" id="IPR032707">
    <property type="entry name" value="MYCBPAP"/>
</dbReference>
<dbReference type="GeneTree" id="ENSGT00640000091565"/>
<accession>A0A671TD90</accession>
<keyword evidence="3" id="KW-1185">Reference proteome</keyword>
<reference evidence="2" key="2">
    <citation type="submission" date="2025-08" db="UniProtKB">
        <authorList>
            <consortium name="Ensembl"/>
        </authorList>
    </citation>
    <scope>IDENTIFICATION</scope>
</reference>
<evidence type="ECO:0000256" key="1">
    <source>
        <dbReference type="SAM" id="MobiDB-lite"/>
    </source>
</evidence>
<dbReference type="Gene3D" id="2.60.40.10">
    <property type="entry name" value="Immunoglobulins"/>
    <property type="match status" value="1"/>
</dbReference>
<organism evidence="2 3">
    <name type="scientific">Sparus aurata</name>
    <name type="common">Gilthead sea bream</name>
    <dbReference type="NCBI Taxonomy" id="8175"/>
    <lineage>
        <taxon>Eukaryota</taxon>
        <taxon>Metazoa</taxon>
        <taxon>Chordata</taxon>
        <taxon>Craniata</taxon>
        <taxon>Vertebrata</taxon>
        <taxon>Euteleostomi</taxon>
        <taxon>Actinopterygii</taxon>
        <taxon>Neopterygii</taxon>
        <taxon>Teleostei</taxon>
        <taxon>Neoteleostei</taxon>
        <taxon>Acanthomorphata</taxon>
        <taxon>Eupercaria</taxon>
        <taxon>Spariformes</taxon>
        <taxon>Sparidae</taxon>
        <taxon>Sparus</taxon>
    </lineage>
</organism>
<sequence length="821" mass="92946">MSRGESPRKELGLAGQPDKKSEPSEEVYILGDDQSKNSTLKGEDSQALAVQAPDLKKLHIPRPPKSRQRPALMARTHKAQPTHPLNLDHDSLPPDCTGSEWLRFDDQGMILPHCILGSLEDFRCYLEAKEMTELLTRIPKSQRDLPSETPGWPPSEAVENERGLTSGHRNIQSNALQRWDTHMMQRRRQQGLLSGLLDRPVENLLMNHANRFRETQEQREFLIQGHPVSSDFGNLPQCSGDDMGAITATLPQTEKSRWEPVTHMADPSSIHQESGGICAETLRLDSRTLDQSEHMQYQCQELGEVLQDVDSKKAINALEAIGSGKPCTFVTLCRSPSLEKEEEEREYKETKKENLDPLAQYDDVWSDALPFPALRFCGLLAPWTGNSTTNQGEVGISATVIFETLTGEIATTHLELHNEGSTAIYYSWQQLLLPCHFPNLRSQRKTLCFHFNSSSDVILPGDTKRMVFIFKSETPGIKTELWQLNTHPVLLQAASIQVTLRGVSLYQDKTADQRLFLETKLEKIVAVKQCRSIVYEMLQGVHSPERPSSPAELYITEEQEFLSKNPKLQYRDQPVEDLKRLWREVKPGHIWDLSVNTLQQVVLSLPEPESAQEKGLAQLNSLLLQLCDPTESTHHLTTAAVGQQLWRKLLDMMVTQAMWLRNLLGLPEKDTWIDEEEEFQISDADMADSKDDDDKKSEKRGGAAAKEERRGSRSRFKDVNKGESKSATSEKSLEDGRKKGKRRDEAGKHTTKKQVQESALLTDTLAVCPQTPDDPNVEPELMVVYTRLLHRKVYALMEDLVDNMCDLLDEPNEGDEQDTHF</sequence>
<dbReference type="PANTHER" id="PTHR48421:SF1">
    <property type="entry name" value="MYCBP-ASSOCIATED PROTEIN"/>
    <property type="match status" value="1"/>
</dbReference>
<evidence type="ECO:0000313" key="3">
    <source>
        <dbReference type="Proteomes" id="UP000472265"/>
    </source>
</evidence>